<dbReference type="SUPFAM" id="SSF101386">
    <property type="entry name" value="all-alpha NTP pyrophosphatases"/>
    <property type="match status" value="1"/>
</dbReference>
<reference evidence="1 2" key="1">
    <citation type="submission" date="2018-05" db="EMBL/GenBank/DDBJ databases">
        <title>Genomic Encyclopedia of Type Strains, Phase IV (KMG-IV): sequencing the most valuable type-strain genomes for metagenomic binning, comparative biology and taxonomic classification.</title>
        <authorList>
            <person name="Goeker M."/>
        </authorList>
    </citation>
    <scope>NUCLEOTIDE SEQUENCE [LARGE SCALE GENOMIC DNA]</scope>
    <source>
        <strain evidence="1 2">DSM 18773</strain>
    </source>
</reference>
<dbReference type="RefSeq" id="WP_245884476.1">
    <property type="nucleotide sequence ID" value="NZ_QGGL01000007.1"/>
</dbReference>
<proteinExistence type="predicted"/>
<name>A0A316D923_9BACL</name>
<accession>A0A316D923</accession>
<protein>
    <submittedName>
        <fullName evidence="1">Putative house-cleaning noncanonical NTP pyrophosphatase (MazG superfamily)</fullName>
    </submittedName>
</protein>
<dbReference type="CDD" id="cd11532">
    <property type="entry name" value="NTP-PPase_COG4997"/>
    <property type="match status" value="1"/>
</dbReference>
<dbReference type="EMBL" id="QGGL01000007">
    <property type="protein sequence ID" value="PWK13476.1"/>
    <property type="molecule type" value="Genomic_DNA"/>
</dbReference>
<dbReference type="AlphaFoldDB" id="A0A316D923"/>
<gene>
    <name evidence="1" type="ORF">C7459_107144</name>
</gene>
<sequence>MTSHNKLVRDLIPEIIKKSGRVAVWRTLDESEYQQELQVKLAEEVQEYLEVKNVEELADVLEVLFALARLNGVGEQQLMEVRKLKLEERGGFEGRVFLQDVQKPVIKQKMFIWEAAILALQSLGRSATVTEIVEEIIRNDWYSFNSEDNKEWIIRTQMGRKAIGTNRNDVGTELYFEFLGENTYRLIDDRI</sequence>
<evidence type="ECO:0000313" key="1">
    <source>
        <dbReference type="EMBL" id="PWK13476.1"/>
    </source>
</evidence>
<keyword evidence="2" id="KW-1185">Reference proteome</keyword>
<dbReference type="InterPro" id="IPR038735">
    <property type="entry name" value="MSMEG_1276-like_NTP-PPase_dom"/>
</dbReference>
<comment type="caution">
    <text evidence="1">The sequence shown here is derived from an EMBL/GenBank/DDBJ whole genome shotgun (WGS) entry which is preliminary data.</text>
</comment>
<organism evidence="1 2">
    <name type="scientific">Tumebacillus permanentifrigoris</name>
    <dbReference type="NCBI Taxonomy" id="378543"/>
    <lineage>
        <taxon>Bacteria</taxon>
        <taxon>Bacillati</taxon>
        <taxon>Bacillota</taxon>
        <taxon>Bacilli</taxon>
        <taxon>Bacillales</taxon>
        <taxon>Alicyclobacillaceae</taxon>
        <taxon>Tumebacillus</taxon>
    </lineage>
</organism>
<evidence type="ECO:0000313" key="2">
    <source>
        <dbReference type="Proteomes" id="UP000245634"/>
    </source>
</evidence>
<dbReference type="Proteomes" id="UP000245634">
    <property type="component" value="Unassembled WGS sequence"/>
</dbReference>